<gene>
    <name evidence="1" type="ORF">PPN31119_03578</name>
</gene>
<dbReference type="EMBL" id="CABPSO010000012">
    <property type="protein sequence ID" value="VVE70322.1"/>
    <property type="molecule type" value="Genomic_DNA"/>
</dbReference>
<dbReference type="InterPro" id="IPR037143">
    <property type="entry name" value="4-PPantetheinyl_Trfase_dom_sf"/>
</dbReference>
<evidence type="ECO:0000313" key="2">
    <source>
        <dbReference type="Proteomes" id="UP000361468"/>
    </source>
</evidence>
<evidence type="ECO:0000313" key="1">
    <source>
        <dbReference type="EMBL" id="VVE70322.1"/>
    </source>
</evidence>
<organism evidence="1 2">
    <name type="scientific">Pandoraea pnomenusa</name>
    <dbReference type="NCBI Taxonomy" id="93220"/>
    <lineage>
        <taxon>Bacteria</taxon>
        <taxon>Pseudomonadati</taxon>
        <taxon>Pseudomonadota</taxon>
        <taxon>Betaproteobacteria</taxon>
        <taxon>Burkholderiales</taxon>
        <taxon>Burkholderiaceae</taxon>
        <taxon>Pandoraea</taxon>
    </lineage>
</organism>
<dbReference type="Proteomes" id="UP000361468">
    <property type="component" value="Unassembled WGS sequence"/>
</dbReference>
<comment type="caution">
    <text evidence="1">The sequence shown here is derived from an EMBL/GenBank/DDBJ whole genome shotgun (WGS) entry which is preliminary data.</text>
</comment>
<sequence length="306" mass="32346">MLMLKRTVDLTPRVASIPTPSLTYVPLGQFGQGERKLTGDARHRALASSDMAAADGAGDVRAGASHCECGGDELWLWRFLLAGRPFGATGAAAGGPDDGTTWLAAAEHALARRLPRAQMRHRFLSERIALRWIFGRWFRCTPAQAPVPAATPGVSRLACDGPHGKVWIDMAHAGLWLFVAMGQGPLALAAHAPTPGGADDGDAGDARPAWPMATATATAPEASSGGTDPLAVARDTAHRLCLARLSGEGDVLTSSADVPLLAHPYVSVPYAGRTRYLYDMSVSSRLTVVAARDSIVHRVRAFGWQN</sequence>
<name>A0ABY6WN04_9BURK</name>
<keyword evidence="2" id="KW-1185">Reference proteome</keyword>
<dbReference type="Gene3D" id="3.90.470.20">
    <property type="entry name" value="4'-phosphopantetheinyl transferase domain"/>
    <property type="match status" value="1"/>
</dbReference>
<protein>
    <submittedName>
        <fullName evidence="1">Uncharacterized protein</fullName>
    </submittedName>
</protein>
<accession>A0ABY6WN04</accession>
<reference evidence="1 2" key="1">
    <citation type="submission" date="2019-08" db="EMBL/GenBank/DDBJ databases">
        <authorList>
            <person name="Peeters C."/>
        </authorList>
    </citation>
    <scope>NUCLEOTIDE SEQUENCE [LARGE SCALE GENOMIC DNA]</scope>
    <source>
        <strain evidence="1 2">LMG 31119</strain>
    </source>
</reference>
<proteinExistence type="predicted"/>